<dbReference type="EMBL" id="CM055738">
    <property type="protein sequence ID" value="KAJ8005171.1"/>
    <property type="molecule type" value="Genomic_DNA"/>
</dbReference>
<gene>
    <name evidence="1" type="ORF">DPEC_G00143870</name>
</gene>
<keyword evidence="2" id="KW-1185">Reference proteome</keyword>
<evidence type="ECO:0000313" key="2">
    <source>
        <dbReference type="Proteomes" id="UP001157502"/>
    </source>
</evidence>
<organism evidence="1 2">
    <name type="scientific">Dallia pectoralis</name>
    <name type="common">Alaska blackfish</name>
    <dbReference type="NCBI Taxonomy" id="75939"/>
    <lineage>
        <taxon>Eukaryota</taxon>
        <taxon>Metazoa</taxon>
        <taxon>Chordata</taxon>
        <taxon>Craniata</taxon>
        <taxon>Vertebrata</taxon>
        <taxon>Euteleostomi</taxon>
        <taxon>Actinopterygii</taxon>
        <taxon>Neopterygii</taxon>
        <taxon>Teleostei</taxon>
        <taxon>Protacanthopterygii</taxon>
        <taxon>Esociformes</taxon>
        <taxon>Umbridae</taxon>
        <taxon>Dallia</taxon>
    </lineage>
</organism>
<proteinExistence type="predicted"/>
<protein>
    <submittedName>
        <fullName evidence="1">Uncharacterized protein</fullName>
    </submittedName>
</protein>
<reference evidence="1" key="1">
    <citation type="submission" date="2021-05" db="EMBL/GenBank/DDBJ databases">
        <authorList>
            <person name="Pan Q."/>
            <person name="Jouanno E."/>
            <person name="Zahm M."/>
            <person name="Klopp C."/>
            <person name="Cabau C."/>
            <person name="Louis A."/>
            <person name="Berthelot C."/>
            <person name="Parey E."/>
            <person name="Roest Crollius H."/>
            <person name="Montfort J."/>
            <person name="Robinson-Rechavi M."/>
            <person name="Bouchez O."/>
            <person name="Lampietro C."/>
            <person name="Lopez Roques C."/>
            <person name="Donnadieu C."/>
            <person name="Postlethwait J."/>
            <person name="Bobe J."/>
            <person name="Dillon D."/>
            <person name="Chandos A."/>
            <person name="von Hippel F."/>
            <person name="Guiguen Y."/>
        </authorList>
    </citation>
    <scope>NUCLEOTIDE SEQUENCE</scope>
    <source>
        <strain evidence="1">YG-Jan2019</strain>
    </source>
</reference>
<evidence type="ECO:0000313" key="1">
    <source>
        <dbReference type="EMBL" id="KAJ8005171.1"/>
    </source>
</evidence>
<comment type="caution">
    <text evidence="1">The sequence shown here is derived from an EMBL/GenBank/DDBJ whole genome shotgun (WGS) entry which is preliminary data.</text>
</comment>
<name>A0ACC2GNF4_DALPE</name>
<sequence length="760" mass="85015">MLVSSGVSTCANEKYHMWLVFTRNGNQGSDKNIVTESGLFLEDLTTCIGKGAETELSKFITEEEAAPKRLSSRSRKRAGKRAQVTKKPKVTVEEDPKKGFTDENSEWLKPAKRKREADNIDDEDDSDSQWEQEEDEEDKKKEKKQLIEADDDDDDDDDDLVDDYGALEESEEEGDSDGELLPIEKAAKKQKLLQEAMDEESDEDDDEVAEMNEAGSGDEDDTVQANIDEMDQFKLPKTEEIEKEGLLLLDLQTIHQRIKDNVDVLSHFSTKREEGKDRSDYMYLLKKDLSTYYSYNNFLIEQLLDIFPVTELIDFLEANEIQRPLTIRTNTLKTRRRDLAQALINRGVNLDPLGKWSKVGLVIFDSSVPIGATPEYLAGHYMLQGASSLLPVMALSPQEGETILDMSSAPGGKTTYIAQLMRNTGVVVANDASADRLKSVVGNIHRLGVTNSVVCNYDGRQFPKVMGGFDRVLLDAPCSGTGVISKDPAVKTSKDESDIQRSAHLQKELILAAIDSVNAESPSGGYLVYCTCSIMVEENEWVVDYALKKRNVKLVPAGLDFGKEGFTRFKERRFHPSLKLTRRFYPHSHNMDGFFVAKLKKFSNTVPTTTVANDAEEETEPSAAVEVASDSDGEDKPFKGSKNKSKKLKPIPRKPAVSPAIANGKPTKSMAKKTTNTQKNENPTKPKKAKMDNESVKLDKEIKKSNIVKTDKETSNESKEGSRFEKKGAKMSKSHMQSKKRIGKNKFNKLKKLLKKDLGE</sequence>
<dbReference type="Proteomes" id="UP001157502">
    <property type="component" value="Chromosome 11"/>
</dbReference>
<accession>A0ACC2GNF4</accession>